<keyword evidence="5" id="KW-0238">DNA-binding</keyword>
<evidence type="ECO:0000259" key="7">
    <source>
        <dbReference type="Pfam" id="PF01028"/>
    </source>
</evidence>
<dbReference type="RefSeq" id="WP_179590359.1">
    <property type="nucleotide sequence ID" value="NZ_JACBYR010000003.1"/>
</dbReference>
<dbReference type="InterPro" id="IPR013500">
    <property type="entry name" value="TopoI_cat_euk"/>
</dbReference>
<evidence type="ECO:0000313" key="10">
    <source>
        <dbReference type="Proteomes" id="UP000542125"/>
    </source>
</evidence>
<feature type="domain" description="DNA topoisomerase I catalytic core eukaryotic-type" evidence="7">
    <location>
        <begin position="109"/>
        <end position="310"/>
    </location>
</feature>
<accession>A0A7Y9IZ96</accession>
<reference evidence="9 10" key="1">
    <citation type="submission" date="2020-07" db="EMBL/GenBank/DDBJ databases">
        <title>Genomic Encyclopedia of Type Strains, Phase IV (KMG-V): Genome sequencing to study the core and pangenomes of soil and plant-associated prokaryotes.</title>
        <authorList>
            <person name="Whitman W."/>
        </authorList>
    </citation>
    <scope>NUCLEOTIDE SEQUENCE [LARGE SCALE GENOMIC DNA]</scope>
    <source>
        <strain evidence="9 10">SAS40</strain>
    </source>
</reference>
<dbReference type="InterPro" id="IPR011010">
    <property type="entry name" value="DNA_brk_join_enz"/>
</dbReference>
<sequence length="357" mass="40210">MDDLHPTPSQHEIAEIPADAALHCQVGGLTYVDDRLPGISRKIIRKHFQYFDPSGQRITDQAEIKRINALVIPPAYTNVWICPDPDGHIQATGRDARGRKQYRYHPRWHEVRDANKYEQLSEFGHALPRVRKHVDANLAASGLSQEKVMAVVVRLLETTLIRIGTSRYAKVNRSYGLTTMRRQHASVQGGRIRFKFRGKSGVEHDVTLTDRRIANIVKRCMEIPGHDLFHYRDDDGTIRHIDSGTVNAYLREVGKGEFTAKHFRTWGGSVIALAALQRIPFTSADDARKVVVAVIKDVAKRLGNTPAVCRSCYIHPAIIDAYLRGDLPPPPKLSSPRGLSLDERRLLHFLESSNAQS</sequence>
<keyword evidence="10" id="KW-1185">Reference proteome</keyword>
<dbReference type="PRINTS" id="PR00416">
    <property type="entry name" value="EUTPISMRASEI"/>
</dbReference>
<evidence type="ECO:0000256" key="2">
    <source>
        <dbReference type="ARBA" id="ARBA00006645"/>
    </source>
</evidence>
<dbReference type="Gene3D" id="3.30.66.10">
    <property type="entry name" value="DNA topoisomerase I domain"/>
    <property type="match status" value="1"/>
</dbReference>
<dbReference type="GO" id="GO:0003677">
    <property type="term" value="F:DNA binding"/>
    <property type="evidence" value="ECO:0007669"/>
    <property type="project" value="UniProtKB-KW"/>
</dbReference>
<dbReference type="InterPro" id="IPR035447">
    <property type="entry name" value="DNA_topo_I_N_sf"/>
</dbReference>
<protein>
    <recommendedName>
        <fullName evidence="3">DNA topoisomerase</fullName>
        <ecNumber evidence="3">5.6.2.1</ecNumber>
    </recommendedName>
</protein>
<evidence type="ECO:0000256" key="1">
    <source>
        <dbReference type="ARBA" id="ARBA00000213"/>
    </source>
</evidence>
<keyword evidence="4" id="KW-0799">Topoisomerase</keyword>
<evidence type="ECO:0000259" key="8">
    <source>
        <dbReference type="Pfam" id="PF21338"/>
    </source>
</evidence>
<gene>
    <name evidence="9" type="ORF">FHW18_005199</name>
</gene>
<evidence type="ECO:0000313" key="9">
    <source>
        <dbReference type="EMBL" id="NYE85880.1"/>
    </source>
</evidence>
<dbReference type="SUPFAM" id="SSF56349">
    <property type="entry name" value="DNA breaking-rejoining enzymes"/>
    <property type="match status" value="1"/>
</dbReference>
<dbReference type="Pfam" id="PF21338">
    <property type="entry name" value="Top1B_N_bact"/>
    <property type="match status" value="1"/>
</dbReference>
<dbReference type="EMBL" id="JACBYR010000003">
    <property type="protein sequence ID" value="NYE85880.1"/>
    <property type="molecule type" value="Genomic_DNA"/>
</dbReference>
<evidence type="ECO:0000256" key="5">
    <source>
        <dbReference type="ARBA" id="ARBA00023125"/>
    </source>
</evidence>
<dbReference type="SUPFAM" id="SSF55869">
    <property type="entry name" value="DNA topoisomerase I domain"/>
    <property type="match status" value="1"/>
</dbReference>
<feature type="domain" description="DNA topoisomerase IB N-terminal" evidence="8">
    <location>
        <begin position="47"/>
        <end position="95"/>
    </location>
</feature>
<dbReference type="GO" id="GO:0003917">
    <property type="term" value="F:DNA topoisomerase type I (single strand cut, ATP-independent) activity"/>
    <property type="evidence" value="ECO:0007669"/>
    <property type="project" value="UniProtKB-EC"/>
</dbReference>
<comment type="catalytic activity">
    <reaction evidence="1">
        <text>ATP-independent breakage of single-stranded DNA, followed by passage and rejoining.</text>
        <dbReference type="EC" id="5.6.2.1"/>
    </reaction>
</comment>
<dbReference type="Proteomes" id="UP000542125">
    <property type="component" value="Unassembled WGS sequence"/>
</dbReference>
<dbReference type="InterPro" id="IPR014711">
    <property type="entry name" value="TopoI_cat_a-hlx-sub_euk"/>
</dbReference>
<dbReference type="Pfam" id="PF01028">
    <property type="entry name" value="Topoisom_I"/>
    <property type="match status" value="1"/>
</dbReference>
<organism evidence="9 10">
    <name type="scientific">Pigmentiphaga litoralis</name>
    <dbReference type="NCBI Taxonomy" id="516702"/>
    <lineage>
        <taxon>Bacteria</taxon>
        <taxon>Pseudomonadati</taxon>
        <taxon>Pseudomonadota</taxon>
        <taxon>Betaproteobacteria</taxon>
        <taxon>Burkholderiales</taxon>
        <taxon>Alcaligenaceae</taxon>
        <taxon>Pigmentiphaga</taxon>
    </lineage>
</organism>
<comment type="caution">
    <text evidence="9">The sequence shown here is derived from an EMBL/GenBank/DDBJ whole genome shotgun (WGS) entry which is preliminary data.</text>
</comment>
<dbReference type="Gene3D" id="1.10.132.120">
    <property type="match status" value="1"/>
</dbReference>
<comment type="similarity">
    <text evidence="2">Belongs to the type IB topoisomerase family.</text>
</comment>
<dbReference type="EC" id="5.6.2.1" evidence="3"/>
<dbReference type="CDD" id="cd00659">
    <property type="entry name" value="Topo_IB_C"/>
    <property type="match status" value="1"/>
</dbReference>
<dbReference type="GO" id="GO:0006265">
    <property type="term" value="P:DNA topological change"/>
    <property type="evidence" value="ECO:0007669"/>
    <property type="project" value="InterPro"/>
</dbReference>
<dbReference type="InterPro" id="IPR049331">
    <property type="entry name" value="Top1B_N_bact"/>
</dbReference>
<dbReference type="PROSITE" id="PS52038">
    <property type="entry name" value="TOPO_IB_2"/>
    <property type="match status" value="1"/>
</dbReference>
<dbReference type="InterPro" id="IPR001631">
    <property type="entry name" value="TopoI"/>
</dbReference>
<evidence type="ECO:0000256" key="4">
    <source>
        <dbReference type="ARBA" id="ARBA00023029"/>
    </source>
</evidence>
<proteinExistence type="inferred from homology"/>
<dbReference type="Gene3D" id="3.90.15.10">
    <property type="entry name" value="Topoisomerase I, Chain A, domain 3"/>
    <property type="match status" value="1"/>
</dbReference>
<keyword evidence="6 9" id="KW-0413">Isomerase</keyword>
<evidence type="ECO:0000256" key="6">
    <source>
        <dbReference type="ARBA" id="ARBA00023235"/>
    </source>
</evidence>
<evidence type="ECO:0000256" key="3">
    <source>
        <dbReference type="ARBA" id="ARBA00012891"/>
    </source>
</evidence>
<dbReference type="AlphaFoldDB" id="A0A7Y9IZ96"/>
<name>A0A7Y9IZ96_9BURK</name>